<dbReference type="EMBL" id="MU151553">
    <property type="protein sequence ID" value="KAF9442877.1"/>
    <property type="molecule type" value="Genomic_DNA"/>
</dbReference>
<sequence>SQSFIKIVDVPFFKSSTMDPFTSTEVDAQLQCSIIPANFVVHWHYICNSPKANSTTIWIDLSNSQQGSRASTLIGHSLFINGGMVTIKGAKVHTGTPQRQQCWKWGHTMGMCHRPAICCPICSGPHSEANHHSIARCCCGNPKATPPIPPTPADTPCLHVHACINCSNPHAANNQRCPYWCHQFNQTWI</sequence>
<keyword evidence="2" id="KW-1185">Reference proteome</keyword>
<evidence type="ECO:0000313" key="1">
    <source>
        <dbReference type="EMBL" id="KAF9442877.1"/>
    </source>
</evidence>
<comment type="caution">
    <text evidence="1">The sequence shown here is derived from an EMBL/GenBank/DDBJ whole genome shotgun (WGS) entry which is preliminary data.</text>
</comment>
<feature type="non-terminal residue" evidence="1">
    <location>
        <position position="1"/>
    </location>
</feature>
<proteinExistence type="predicted"/>
<protein>
    <submittedName>
        <fullName evidence="1">Uncharacterized protein</fullName>
    </submittedName>
</protein>
<name>A0A9P5X238_9AGAR</name>
<organism evidence="1 2">
    <name type="scientific">Macrolepiota fuliginosa MF-IS2</name>
    <dbReference type="NCBI Taxonomy" id="1400762"/>
    <lineage>
        <taxon>Eukaryota</taxon>
        <taxon>Fungi</taxon>
        <taxon>Dikarya</taxon>
        <taxon>Basidiomycota</taxon>
        <taxon>Agaricomycotina</taxon>
        <taxon>Agaricomycetes</taxon>
        <taxon>Agaricomycetidae</taxon>
        <taxon>Agaricales</taxon>
        <taxon>Agaricineae</taxon>
        <taxon>Agaricaceae</taxon>
        <taxon>Macrolepiota</taxon>
    </lineage>
</organism>
<accession>A0A9P5X238</accession>
<evidence type="ECO:0000313" key="2">
    <source>
        <dbReference type="Proteomes" id="UP000807342"/>
    </source>
</evidence>
<dbReference type="Proteomes" id="UP000807342">
    <property type="component" value="Unassembled WGS sequence"/>
</dbReference>
<reference evidence="1" key="1">
    <citation type="submission" date="2020-11" db="EMBL/GenBank/DDBJ databases">
        <authorList>
            <consortium name="DOE Joint Genome Institute"/>
            <person name="Ahrendt S."/>
            <person name="Riley R."/>
            <person name="Andreopoulos W."/>
            <person name="Labutti K."/>
            <person name="Pangilinan J."/>
            <person name="Ruiz-Duenas F.J."/>
            <person name="Barrasa J.M."/>
            <person name="Sanchez-Garcia M."/>
            <person name="Camarero S."/>
            <person name="Miyauchi S."/>
            <person name="Serrano A."/>
            <person name="Linde D."/>
            <person name="Babiker R."/>
            <person name="Drula E."/>
            <person name="Ayuso-Fernandez I."/>
            <person name="Pacheco R."/>
            <person name="Padilla G."/>
            <person name="Ferreira P."/>
            <person name="Barriuso J."/>
            <person name="Kellner H."/>
            <person name="Castanera R."/>
            <person name="Alfaro M."/>
            <person name="Ramirez L."/>
            <person name="Pisabarro A.G."/>
            <person name="Kuo A."/>
            <person name="Tritt A."/>
            <person name="Lipzen A."/>
            <person name="He G."/>
            <person name="Yan M."/>
            <person name="Ng V."/>
            <person name="Cullen D."/>
            <person name="Martin F."/>
            <person name="Rosso M.-N."/>
            <person name="Henrissat B."/>
            <person name="Hibbett D."/>
            <person name="Martinez A.T."/>
            <person name="Grigoriev I.V."/>
        </authorList>
    </citation>
    <scope>NUCLEOTIDE SEQUENCE</scope>
    <source>
        <strain evidence="1">MF-IS2</strain>
    </source>
</reference>
<feature type="non-terminal residue" evidence="1">
    <location>
        <position position="189"/>
    </location>
</feature>
<dbReference type="AlphaFoldDB" id="A0A9P5X238"/>
<gene>
    <name evidence="1" type="ORF">P691DRAFT_639524</name>
</gene>